<dbReference type="AlphaFoldDB" id="A0A061G4B9"/>
<protein>
    <submittedName>
        <fullName evidence="2">Uncharacterized protein</fullName>
    </submittedName>
</protein>
<dbReference type="Gramene" id="EOY24670">
    <property type="protein sequence ID" value="EOY24670"/>
    <property type="gene ID" value="TCM_016213"/>
</dbReference>
<dbReference type="PANTHER" id="PTHR35472:SF4">
    <property type="entry name" value="DUF19 DOMAIN-CONTAINING PROTEIN"/>
    <property type="match status" value="1"/>
</dbReference>
<evidence type="ECO:0000313" key="2">
    <source>
        <dbReference type="EMBL" id="EOY24670.1"/>
    </source>
</evidence>
<keyword evidence="3" id="KW-1185">Reference proteome</keyword>
<name>A0A061G4B9_THECC</name>
<dbReference type="PANTHER" id="PTHR35472">
    <property type="match status" value="1"/>
</dbReference>
<dbReference type="InterPro" id="IPR055317">
    <property type="entry name" value="CLE14-like"/>
</dbReference>
<feature type="chain" id="PRO_5001603178" evidence="1">
    <location>
        <begin position="26"/>
        <end position="85"/>
    </location>
</feature>
<gene>
    <name evidence="2" type="ORF">TCM_016213</name>
</gene>
<keyword evidence="1" id="KW-0732">Signal</keyword>
<sequence length="85" mass="9624">MRIWNPKFSFLVFMIILATSHLSSSRYIHRSLSSEAEQTTRAEFSTSPLWHFPAKSSEASRAEKSQPIYGVSYRTVPGGPNPLHN</sequence>
<dbReference type="GO" id="GO:0045595">
    <property type="term" value="P:regulation of cell differentiation"/>
    <property type="evidence" value="ECO:0000318"/>
    <property type="project" value="GO_Central"/>
</dbReference>
<evidence type="ECO:0000313" key="3">
    <source>
        <dbReference type="Proteomes" id="UP000026915"/>
    </source>
</evidence>
<dbReference type="InParanoid" id="A0A061G4B9"/>
<dbReference type="EMBL" id="CM001881">
    <property type="protein sequence ID" value="EOY24670.1"/>
    <property type="molecule type" value="Genomic_DNA"/>
</dbReference>
<feature type="signal peptide" evidence="1">
    <location>
        <begin position="1"/>
        <end position="25"/>
    </location>
</feature>
<proteinExistence type="predicted"/>
<reference evidence="2 3" key="1">
    <citation type="journal article" date="2013" name="Genome Biol.">
        <title>The genome sequence of the most widely cultivated cacao type and its use to identify candidate genes regulating pod color.</title>
        <authorList>
            <person name="Motamayor J.C."/>
            <person name="Mockaitis K."/>
            <person name="Schmutz J."/>
            <person name="Haiminen N."/>
            <person name="Iii D.L."/>
            <person name="Cornejo O."/>
            <person name="Findley S.D."/>
            <person name="Zheng P."/>
            <person name="Utro F."/>
            <person name="Royaert S."/>
            <person name="Saski C."/>
            <person name="Jenkins J."/>
            <person name="Podicheti R."/>
            <person name="Zhao M."/>
            <person name="Scheffler B.E."/>
            <person name="Stack J.C."/>
            <person name="Feltus F.A."/>
            <person name="Mustiga G.M."/>
            <person name="Amores F."/>
            <person name="Phillips W."/>
            <person name="Marelli J.P."/>
            <person name="May G.D."/>
            <person name="Shapiro H."/>
            <person name="Ma J."/>
            <person name="Bustamante C.D."/>
            <person name="Schnell R.J."/>
            <person name="Main D."/>
            <person name="Gilbert D."/>
            <person name="Parida L."/>
            <person name="Kuhn D.N."/>
        </authorList>
    </citation>
    <scope>NUCLEOTIDE SEQUENCE [LARGE SCALE GENOMIC DNA]</scope>
    <source>
        <strain evidence="3">cv. Matina 1-6</strain>
    </source>
</reference>
<organism evidence="2 3">
    <name type="scientific">Theobroma cacao</name>
    <name type="common">Cacao</name>
    <name type="synonym">Cocoa</name>
    <dbReference type="NCBI Taxonomy" id="3641"/>
    <lineage>
        <taxon>Eukaryota</taxon>
        <taxon>Viridiplantae</taxon>
        <taxon>Streptophyta</taxon>
        <taxon>Embryophyta</taxon>
        <taxon>Tracheophyta</taxon>
        <taxon>Spermatophyta</taxon>
        <taxon>Magnoliopsida</taxon>
        <taxon>eudicotyledons</taxon>
        <taxon>Gunneridae</taxon>
        <taxon>Pentapetalae</taxon>
        <taxon>rosids</taxon>
        <taxon>malvids</taxon>
        <taxon>Malvales</taxon>
        <taxon>Malvaceae</taxon>
        <taxon>Byttnerioideae</taxon>
        <taxon>Theobroma</taxon>
    </lineage>
</organism>
<evidence type="ECO:0000256" key="1">
    <source>
        <dbReference type="SAM" id="SignalP"/>
    </source>
</evidence>
<dbReference type="HOGENOM" id="CLU_172158_0_0_1"/>
<dbReference type="eggNOG" id="ENOG502SBSY">
    <property type="taxonomic scope" value="Eukaryota"/>
</dbReference>
<dbReference type="Proteomes" id="UP000026915">
    <property type="component" value="Chromosome 3"/>
</dbReference>
<dbReference type="OMA" id="WHFPAKA"/>
<accession>A0A061G4B9</accession>